<dbReference type="InterPro" id="IPR015943">
    <property type="entry name" value="WD40/YVTN_repeat-like_dom_sf"/>
</dbReference>
<dbReference type="GO" id="GO:0071013">
    <property type="term" value="C:catalytic step 2 spliceosome"/>
    <property type="evidence" value="ECO:0007669"/>
    <property type="project" value="TreeGrafter"/>
</dbReference>
<feature type="repeat" description="WD" evidence="5">
    <location>
        <begin position="100"/>
        <end position="140"/>
    </location>
</feature>
<feature type="repeat" description="WD" evidence="5">
    <location>
        <begin position="141"/>
        <end position="173"/>
    </location>
</feature>
<dbReference type="InterPro" id="IPR036322">
    <property type="entry name" value="WD40_repeat_dom_sf"/>
</dbReference>
<feature type="repeat" description="WD" evidence="5">
    <location>
        <begin position="296"/>
        <end position="326"/>
    </location>
</feature>
<feature type="repeat" description="WD" evidence="5">
    <location>
        <begin position="57"/>
        <end position="90"/>
    </location>
</feature>
<evidence type="ECO:0000256" key="1">
    <source>
        <dbReference type="ARBA" id="ARBA00022574"/>
    </source>
</evidence>
<dbReference type="GO" id="GO:0003723">
    <property type="term" value="F:RNA binding"/>
    <property type="evidence" value="ECO:0007669"/>
    <property type="project" value="TreeGrafter"/>
</dbReference>
<keyword evidence="4" id="KW-0508">mRNA splicing</keyword>
<dbReference type="CDD" id="cd00200">
    <property type="entry name" value="WD40"/>
    <property type="match status" value="1"/>
</dbReference>
<evidence type="ECO:0000256" key="2">
    <source>
        <dbReference type="ARBA" id="ARBA00022664"/>
    </source>
</evidence>
<dbReference type="PROSITE" id="PS00678">
    <property type="entry name" value="WD_REPEATS_1"/>
    <property type="match status" value="2"/>
</dbReference>
<dbReference type="PRINTS" id="PR00320">
    <property type="entry name" value="GPROTEINBRPT"/>
</dbReference>
<sequence>MEEGAIVVSEPSKKRARIIDDLQSSSIIVTDASNEPNLNNDDEDERYSGLKAPIMLLTGHQGAIYRIRFSPCGEFCASGGADRSIFLWEVYGDCCNYNVLTGHKNAICDLTWCNDRTIATASADKTVCLWDTHAGKRKRNFKGHRGFTNAVCAAKSGNSLASGADDATAVLWDQRSRGGAVVTMHCGRAVTAVEFDQEVDRLFTGGIDDTLKVWDLRQTNAPILQLYGHENTITDLALSPDGKTLLSNGMDSKLFAWDIRPFVAPASSSSSESENRRLAHFLGAKHDFHRNLLGCSWSSDGSKISAGSSDCIVHIWDFATADELYYLPGHQGSVNDVQFHPKEPIVASASSDLSIYFGEIAP</sequence>
<feature type="repeat" description="WD" evidence="5">
    <location>
        <begin position="190"/>
        <end position="224"/>
    </location>
</feature>
<evidence type="ECO:0008006" key="7">
    <source>
        <dbReference type="Google" id="ProtNLM"/>
    </source>
</evidence>
<dbReference type="PANTHER" id="PTHR44006">
    <property type="entry name" value="U5 SMALL NUCLEAR RIBONUCLEOPROTEIN 40 KDA PROTEIN"/>
    <property type="match status" value="1"/>
</dbReference>
<feature type="repeat" description="WD" evidence="5">
    <location>
        <begin position="226"/>
        <end position="260"/>
    </location>
</feature>
<evidence type="ECO:0000256" key="5">
    <source>
        <dbReference type="PROSITE-ProRule" id="PRU00221"/>
    </source>
</evidence>
<dbReference type="InterPro" id="IPR001680">
    <property type="entry name" value="WD40_rpt"/>
</dbReference>
<dbReference type="Gene3D" id="2.130.10.10">
    <property type="entry name" value="YVTN repeat-like/Quinoprotein amine dehydrogenase"/>
    <property type="match status" value="1"/>
</dbReference>
<dbReference type="InterPro" id="IPR019775">
    <property type="entry name" value="WD40_repeat_CS"/>
</dbReference>
<feature type="repeat" description="WD" evidence="5">
    <location>
        <begin position="327"/>
        <end position="362"/>
    </location>
</feature>
<gene>
    <name evidence="6" type="ORF">ALAG00032_LOCUS385</name>
</gene>
<reference evidence="6" key="1">
    <citation type="submission" date="2021-01" db="EMBL/GenBank/DDBJ databases">
        <authorList>
            <person name="Corre E."/>
            <person name="Pelletier E."/>
            <person name="Niang G."/>
            <person name="Scheremetjew M."/>
            <person name="Finn R."/>
            <person name="Kale V."/>
            <person name="Holt S."/>
            <person name="Cochrane G."/>
            <person name="Meng A."/>
            <person name="Brown T."/>
            <person name="Cohen L."/>
        </authorList>
    </citation>
    <scope>NUCLEOTIDE SEQUENCE</scope>
    <source>
        <strain evidence="6">CCMP1510</strain>
    </source>
</reference>
<keyword evidence="2" id="KW-0507">mRNA processing</keyword>
<dbReference type="InterPro" id="IPR020472">
    <property type="entry name" value="WD40_PAC1"/>
</dbReference>
<evidence type="ECO:0000256" key="4">
    <source>
        <dbReference type="ARBA" id="ARBA00023187"/>
    </source>
</evidence>
<dbReference type="GO" id="GO:0006397">
    <property type="term" value="P:mRNA processing"/>
    <property type="evidence" value="ECO:0007669"/>
    <property type="project" value="UniProtKB-KW"/>
</dbReference>
<accession>A0A7S3NGU0</accession>
<dbReference type="EMBL" id="HBIJ01000496">
    <property type="protein sequence ID" value="CAE0359656.1"/>
    <property type="molecule type" value="Transcribed_RNA"/>
</dbReference>
<dbReference type="AlphaFoldDB" id="A0A7S3NGU0"/>
<dbReference type="SUPFAM" id="SSF50978">
    <property type="entry name" value="WD40 repeat-like"/>
    <property type="match status" value="1"/>
</dbReference>
<dbReference type="PROSITE" id="PS50082">
    <property type="entry name" value="WD_REPEATS_2"/>
    <property type="match status" value="7"/>
</dbReference>
<dbReference type="GO" id="GO:0008380">
    <property type="term" value="P:RNA splicing"/>
    <property type="evidence" value="ECO:0007669"/>
    <property type="project" value="UniProtKB-KW"/>
</dbReference>
<dbReference type="PROSITE" id="PS50294">
    <property type="entry name" value="WD_REPEATS_REGION"/>
    <property type="match status" value="5"/>
</dbReference>
<protein>
    <recommendedName>
        <fullName evidence="7">Anaphase-promoting complex subunit 4 WD40 domain-containing protein</fullName>
    </recommendedName>
</protein>
<evidence type="ECO:0000313" key="6">
    <source>
        <dbReference type="EMBL" id="CAE0359656.1"/>
    </source>
</evidence>
<dbReference type="InterPro" id="IPR052234">
    <property type="entry name" value="U5_snRNP_Component"/>
</dbReference>
<keyword evidence="1 5" id="KW-0853">WD repeat</keyword>
<name>A0A7S3NGU0_9STRA</name>
<dbReference type="PANTHER" id="PTHR44006:SF1">
    <property type="entry name" value="U5 SMALL NUCLEAR RIBONUCLEOPROTEIN 40 KDA PROTEIN"/>
    <property type="match status" value="1"/>
</dbReference>
<evidence type="ECO:0000256" key="3">
    <source>
        <dbReference type="ARBA" id="ARBA00022737"/>
    </source>
</evidence>
<organism evidence="6">
    <name type="scientific">Aureoumbra lagunensis</name>
    <dbReference type="NCBI Taxonomy" id="44058"/>
    <lineage>
        <taxon>Eukaryota</taxon>
        <taxon>Sar</taxon>
        <taxon>Stramenopiles</taxon>
        <taxon>Ochrophyta</taxon>
        <taxon>Pelagophyceae</taxon>
        <taxon>Pelagomonadales</taxon>
        <taxon>Aureoumbra</taxon>
    </lineage>
</organism>
<dbReference type="Pfam" id="PF00400">
    <property type="entry name" value="WD40"/>
    <property type="match status" value="7"/>
</dbReference>
<proteinExistence type="predicted"/>
<keyword evidence="3" id="KW-0677">Repeat</keyword>
<dbReference type="SMART" id="SM00320">
    <property type="entry name" value="WD40"/>
    <property type="match status" value="7"/>
</dbReference>